<keyword evidence="11" id="KW-1185">Reference proteome</keyword>
<dbReference type="Gene3D" id="3.30.70.3190">
    <property type="match status" value="1"/>
</dbReference>
<dbReference type="InterPro" id="IPR039894">
    <property type="entry name" value="Pus10-like"/>
</dbReference>
<evidence type="ECO:0000313" key="10">
    <source>
        <dbReference type="EMBL" id="VDD85628.1"/>
    </source>
</evidence>
<feature type="domain" description="Pus10-like C-terminal" evidence="9">
    <location>
        <begin position="207"/>
        <end position="447"/>
    </location>
</feature>
<accession>A0A0N4UUJ1</accession>
<evidence type="ECO:0000256" key="3">
    <source>
        <dbReference type="ARBA" id="ARBA00022694"/>
    </source>
</evidence>
<organism evidence="12">
    <name type="scientific">Enterobius vermicularis</name>
    <name type="common">Human pinworm</name>
    <dbReference type="NCBI Taxonomy" id="51028"/>
    <lineage>
        <taxon>Eukaryota</taxon>
        <taxon>Metazoa</taxon>
        <taxon>Ecdysozoa</taxon>
        <taxon>Nematoda</taxon>
        <taxon>Chromadorea</taxon>
        <taxon>Rhabditida</taxon>
        <taxon>Spirurina</taxon>
        <taxon>Oxyuridomorpha</taxon>
        <taxon>Oxyuroidea</taxon>
        <taxon>Oxyuridae</taxon>
        <taxon>Enterobius</taxon>
    </lineage>
</organism>
<evidence type="ECO:0000256" key="4">
    <source>
        <dbReference type="ARBA" id="ARBA00023235"/>
    </source>
</evidence>
<reference evidence="12" key="1">
    <citation type="submission" date="2017-02" db="UniProtKB">
        <authorList>
            <consortium name="WormBaseParasite"/>
        </authorList>
    </citation>
    <scope>IDENTIFICATION</scope>
</reference>
<dbReference type="EMBL" id="UXUI01007137">
    <property type="protein sequence ID" value="VDD85628.1"/>
    <property type="molecule type" value="Genomic_DNA"/>
</dbReference>
<dbReference type="InterPro" id="IPR020103">
    <property type="entry name" value="PsdUridine_synth_cat_dom_sf"/>
</dbReference>
<evidence type="ECO:0000256" key="2">
    <source>
        <dbReference type="ARBA" id="ARBA00012787"/>
    </source>
</evidence>
<dbReference type="EC" id="5.4.99.25" evidence="2"/>
<keyword evidence="3" id="KW-0819">tRNA processing</keyword>
<dbReference type="Gene3D" id="3.30.70.2510">
    <property type="match status" value="1"/>
</dbReference>
<dbReference type="Pfam" id="PF21238">
    <property type="entry name" value="Pus10_C"/>
    <property type="match status" value="1"/>
</dbReference>
<dbReference type="PANTHER" id="PTHR21568:SF0">
    <property type="entry name" value="TRNA PSEUDOURIDINE SYNTHASE PUS10"/>
    <property type="match status" value="1"/>
</dbReference>
<dbReference type="PANTHER" id="PTHR21568">
    <property type="entry name" value="TRNA PSEUDOURIDINE SYNTHASE PUS10"/>
    <property type="match status" value="1"/>
</dbReference>
<proteinExistence type="inferred from homology"/>
<evidence type="ECO:0000313" key="11">
    <source>
        <dbReference type="Proteomes" id="UP000274131"/>
    </source>
</evidence>
<dbReference type="InterPro" id="IPR048741">
    <property type="entry name" value="Pus10-like_C"/>
</dbReference>
<sequence length="454" mass="51529">MVPPLCAVCSRHLTNQPASVERPWQCALCFGILDPDFIAEVAEKAAESLNSECFDSHSFVLALNVPVSVTLREAIIECSNDSEMRQGTLSSVPFKLRLVDAYTGKLKEATGLHPSLGSDLKLTLTLVNDEFNLTDSVFLFKHFKEDFVPSRKRKRFEPQQPLETNFTKVRVSNIVSKITPEISSAYEMISPSKKCTFSFAFERKPIFIAGRYCKFSRSLPQSPWTASEELPKVNGNSVSEKITKVLSEETRCDSTRFIASGREDIDVRMLGSGRPFVVECFNPRRRLQFLRDLLKETLCRLEKSINDDKDIKLGSSLKLIAEKQASDVKLDQEDKQKCYTAYCYCTEEILEANLDKLSTLAPIEILQKTPVRVLKRRSLLERKRNVFSMDALKVDDLHFLLRLETQAGTYVKEFIHGDFGRTKPSLRDLLGLTTGEVDIIELDVEYVNMEWPPG</sequence>
<keyword evidence="4" id="KW-0413">Isomerase</keyword>
<dbReference type="SUPFAM" id="SSF55120">
    <property type="entry name" value="Pseudouridine synthase"/>
    <property type="match status" value="1"/>
</dbReference>
<dbReference type="Proteomes" id="UP000274131">
    <property type="component" value="Unassembled WGS sequence"/>
</dbReference>
<dbReference type="WBParaSite" id="EVEC_0000106301-mRNA-1">
    <property type="protein sequence ID" value="EVEC_0000106301-mRNA-1"/>
    <property type="gene ID" value="EVEC_0000106301"/>
</dbReference>
<dbReference type="AlphaFoldDB" id="A0A0N4UUJ1"/>
<dbReference type="OrthoDB" id="271937at2759"/>
<comment type="similarity">
    <text evidence="1">Belongs to the pseudouridine synthase Pus10 family.</text>
</comment>
<name>A0A0N4UUJ1_ENTVE</name>
<dbReference type="FunFam" id="3.30.70.2510:FF:000001">
    <property type="entry name" value="tRNA pseudouridine synthase Pus10"/>
    <property type="match status" value="1"/>
</dbReference>
<dbReference type="Pfam" id="PF21237">
    <property type="entry name" value="Pus10_N_euk"/>
    <property type="match status" value="1"/>
</dbReference>
<dbReference type="GO" id="GO:0160148">
    <property type="term" value="F:tRNA pseudouridine(55) synthase activity"/>
    <property type="evidence" value="ECO:0007669"/>
    <property type="project" value="UniProtKB-EC"/>
</dbReference>
<dbReference type="InterPro" id="IPR048742">
    <property type="entry name" value="Pus10_N_euk"/>
</dbReference>
<dbReference type="FunFam" id="3.30.70.3190:FF:000001">
    <property type="entry name" value="tRNA pseudouridine synthase Pus10"/>
    <property type="match status" value="1"/>
</dbReference>
<dbReference type="STRING" id="51028.A0A0N4UUJ1"/>
<evidence type="ECO:0000256" key="6">
    <source>
        <dbReference type="ARBA" id="ARBA00079393"/>
    </source>
</evidence>
<dbReference type="GO" id="GO:0031119">
    <property type="term" value="P:tRNA pseudouridine synthesis"/>
    <property type="evidence" value="ECO:0007669"/>
    <property type="project" value="UniProtKB-ARBA"/>
</dbReference>
<evidence type="ECO:0000313" key="12">
    <source>
        <dbReference type="WBParaSite" id="EVEC_0000106301-mRNA-1"/>
    </source>
</evidence>
<gene>
    <name evidence="10" type="ORF">EVEC_LOCUS771</name>
</gene>
<evidence type="ECO:0000256" key="5">
    <source>
        <dbReference type="ARBA" id="ARBA00075270"/>
    </source>
</evidence>
<protein>
    <recommendedName>
        <fullName evidence="2">tRNA pseudouridine(55) synthase</fullName>
        <ecNumber evidence="2">5.4.99.25</ecNumber>
    </recommendedName>
    <alternativeName>
        <fullName evidence="7">tRNA pseudouridine 55 synthase</fullName>
    </alternativeName>
    <alternativeName>
        <fullName evidence="5">tRNA pseudouridylate synthase</fullName>
    </alternativeName>
    <alternativeName>
        <fullName evidence="6">tRNA-uridine isomerase</fullName>
    </alternativeName>
</protein>
<dbReference type="GO" id="GO:0003723">
    <property type="term" value="F:RNA binding"/>
    <property type="evidence" value="ECO:0007669"/>
    <property type="project" value="InterPro"/>
</dbReference>
<reference evidence="10 11" key="2">
    <citation type="submission" date="2018-10" db="EMBL/GenBank/DDBJ databases">
        <authorList>
            <consortium name="Pathogen Informatics"/>
        </authorList>
    </citation>
    <scope>NUCLEOTIDE SEQUENCE [LARGE SCALE GENOMIC DNA]</scope>
</reference>
<evidence type="ECO:0000256" key="7">
    <source>
        <dbReference type="ARBA" id="ARBA00083669"/>
    </source>
</evidence>
<feature type="domain" description="Pus10 N-terminal eukaryotes" evidence="8">
    <location>
        <begin position="26"/>
        <end position="196"/>
    </location>
</feature>
<evidence type="ECO:0000259" key="8">
    <source>
        <dbReference type="Pfam" id="PF21237"/>
    </source>
</evidence>
<evidence type="ECO:0000259" key="9">
    <source>
        <dbReference type="Pfam" id="PF21238"/>
    </source>
</evidence>
<evidence type="ECO:0000256" key="1">
    <source>
        <dbReference type="ARBA" id="ARBA00009652"/>
    </source>
</evidence>